<gene>
    <name evidence="2" type="ORF">C1645_839441</name>
</gene>
<dbReference type="InterPro" id="IPR001870">
    <property type="entry name" value="B30.2/SPRY"/>
</dbReference>
<dbReference type="Gene3D" id="1.25.40.420">
    <property type="match status" value="1"/>
</dbReference>
<dbReference type="InterPro" id="IPR050672">
    <property type="entry name" value="FBXO45-Fsn/SPSB_families"/>
</dbReference>
<feature type="domain" description="B30.2/SPRY" evidence="1">
    <location>
        <begin position="161"/>
        <end position="343"/>
    </location>
</feature>
<organism evidence="2 3">
    <name type="scientific">Glomus cerebriforme</name>
    <dbReference type="NCBI Taxonomy" id="658196"/>
    <lineage>
        <taxon>Eukaryota</taxon>
        <taxon>Fungi</taxon>
        <taxon>Fungi incertae sedis</taxon>
        <taxon>Mucoromycota</taxon>
        <taxon>Glomeromycotina</taxon>
        <taxon>Glomeromycetes</taxon>
        <taxon>Glomerales</taxon>
        <taxon>Glomeraceae</taxon>
        <taxon>Glomus</taxon>
    </lineage>
</organism>
<reference evidence="2 3" key="1">
    <citation type="submission" date="2018-06" db="EMBL/GenBank/DDBJ databases">
        <title>Comparative genomics reveals the genomic features of Rhizophagus irregularis, R. cerebriforme, R. diaphanum and Gigaspora rosea, and their symbiotic lifestyle signature.</title>
        <authorList>
            <person name="Morin E."/>
            <person name="San Clemente H."/>
            <person name="Chen E.C.H."/>
            <person name="De La Providencia I."/>
            <person name="Hainaut M."/>
            <person name="Kuo A."/>
            <person name="Kohler A."/>
            <person name="Murat C."/>
            <person name="Tang N."/>
            <person name="Roy S."/>
            <person name="Loubradou J."/>
            <person name="Henrissat B."/>
            <person name="Grigoriev I.V."/>
            <person name="Corradi N."/>
            <person name="Roux C."/>
            <person name="Martin F.M."/>
        </authorList>
    </citation>
    <scope>NUCLEOTIDE SEQUENCE [LARGE SCALE GENOMIC DNA]</scope>
    <source>
        <strain evidence="2 3">DAOM 227022</strain>
    </source>
</reference>
<dbReference type="PROSITE" id="PS50188">
    <property type="entry name" value="B302_SPRY"/>
    <property type="match status" value="1"/>
</dbReference>
<evidence type="ECO:0000313" key="3">
    <source>
        <dbReference type="Proteomes" id="UP000265703"/>
    </source>
</evidence>
<dbReference type="InterPro" id="IPR043136">
    <property type="entry name" value="B30.2/SPRY_sf"/>
</dbReference>
<dbReference type="SUPFAM" id="SSF49899">
    <property type="entry name" value="Concanavalin A-like lectins/glucanases"/>
    <property type="match status" value="1"/>
</dbReference>
<dbReference type="InterPro" id="IPR013320">
    <property type="entry name" value="ConA-like_dom_sf"/>
</dbReference>
<feature type="non-terminal residue" evidence="2">
    <location>
        <position position="1"/>
    </location>
</feature>
<comment type="caution">
    <text evidence="2">The sequence shown here is derived from an EMBL/GenBank/DDBJ whole genome shotgun (WGS) entry which is preliminary data.</text>
</comment>
<dbReference type="InterPro" id="IPR003877">
    <property type="entry name" value="SPRY_dom"/>
</dbReference>
<dbReference type="Gene3D" id="2.60.120.920">
    <property type="match status" value="1"/>
</dbReference>
<name>A0A397S7M3_9GLOM</name>
<evidence type="ECO:0000313" key="2">
    <source>
        <dbReference type="EMBL" id="RIA80007.1"/>
    </source>
</evidence>
<dbReference type="AlphaFoldDB" id="A0A397S7M3"/>
<dbReference type="PANTHER" id="PTHR12245:SF5">
    <property type="entry name" value="SPRY DOMAIN-CONTAINING SOCS BOX PROTEIN 3"/>
    <property type="match status" value="1"/>
</dbReference>
<evidence type="ECO:0000259" key="1">
    <source>
        <dbReference type="PROSITE" id="PS50188"/>
    </source>
</evidence>
<proteinExistence type="predicted"/>
<dbReference type="OrthoDB" id="6359816at2759"/>
<dbReference type="Proteomes" id="UP000265703">
    <property type="component" value="Unassembled WGS sequence"/>
</dbReference>
<dbReference type="SMART" id="SM00449">
    <property type="entry name" value="SPRY"/>
    <property type="match status" value="1"/>
</dbReference>
<dbReference type="Pfam" id="PF00622">
    <property type="entry name" value="SPRY"/>
    <property type="match status" value="1"/>
</dbReference>
<sequence>ELELQSLVKYIQEILVKEHRDFIIKNIFEIIELTYQKEYFEKLWNFCLQQICYESDCLFKSTKFLTFNPSILEIILKRDDFYVNNEIVIWENLLRWACGQNPVIQQDINKWNKNEFTVMERRLARFIQSIRFYHIPSEDFLLKVYPFKKILPNNLINNIFAYHTVPNTKLDIDTQPQRSGYVWDHSACGSKLIIEDNGKVVCAQKHLAYSHQSVRPKMILENKGIFEWDVVIEKYCSYTWVGVCAENFNYETFAGYQPTGWVLGSDGSTCSDYNSNNKKYGYCPTFHNDNVKVTVHLDMDKRSCAFTVNGIKYPEVSGWNNLPSKLYPVVSLSYPGRFRIQPH</sequence>
<dbReference type="STRING" id="658196.A0A397S7M3"/>
<accession>A0A397S7M3</accession>
<dbReference type="EMBL" id="QKYT01001068">
    <property type="protein sequence ID" value="RIA80007.1"/>
    <property type="molecule type" value="Genomic_DNA"/>
</dbReference>
<protein>
    <recommendedName>
        <fullName evidence="1">B30.2/SPRY domain-containing protein</fullName>
    </recommendedName>
</protein>
<keyword evidence="3" id="KW-1185">Reference proteome</keyword>
<dbReference type="PANTHER" id="PTHR12245">
    <property type="entry name" value="SPRY DOMAIN CONTAINING SOCS BOX PROTEIN"/>
    <property type="match status" value="1"/>
</dbReference>